<sequence>MFDGRPVVARRVHVPRRPEPGRQGPQAGTPCRREEPIEPPRSPLYRRGAPALPLTPDRLTYTADAAPGHGTISITLTGTRTDWRCPAP</sequence>
<dbReference type="EMBL" id="CADCWG010000135">
    <property type="protein sequence ID" value="CAA9554059.1"/>
    <property type="molecule type" value="Genomic_DNA"/>
</dbReference>
<name>A0A6J4UNF2_9BACT</name>
<feature type="region of interest" description="Disordered" evidence="1">
    <location>
        <begin position="1"/>
        <end position="53"/>
    </location>
</feature>
<proteinExistence type="predicted"/>
<accession>A0A6J4UNF2</accession>
<protein>
    <submittedName>
        <fullName evidence="2">Uncharacterized protein</fullName>
    </submittedName>
</protein>
<evidence type="ECO:0000256" key="1">
    <source>
        <dbReference type="SAM" id="MobiDB-lite"/>
    </source>
</evidence>
<organism evidence="2">
    <name type="scientific">uncultured Thermomicrobiales bacterium</name>
    <dbReference type="NCBI Taxonomy" id="1645740"/>
    <lineage>
        <taxon>Bacteria</taxon>
        <taxon>Pseudomonadati</taxon>
        <taxon>Thermomicrobiota</taxon>
        <taxon>Thermomicrobia</taxon>
        <taxon>Thermomicrobiales</taxon>
        <taxon>environmental samples</taxon>
    </lineage>
</organism>
<evidence type="ECO:0000313" key="2">
    <source>
        <dbReference type="EMBL" id="CAA9554059.1"/>
    </source>
</evidence>
<gene>
    <name evidence="2" type="ORF">AVDCRST_MAG49-1976</name>
</gene>
<dbReference type="AlphaFoldDB" id="A0A6J4UNF2"/>
<reference evidence="2" key="1">
    <citation type="submission" date="2020-02" db="EMBL/GenBank/DDBJ databases">
        <authorList>
            <person name="Meier V. D."/>
        </authorList>
    </citation>
    <scope>NUCLEOTIDE SEQUENCE</scope>
    <source>
        <strain evidence="2">AVDCRST_MAG49</strain>
    </source>
</reference>